<dbReference type="PATRIC" id="fig|1330534.3.peg.4024"/>
<dbReference type="RefSeq" id="WP_020817397.1">
    <property type="nucleotide sequence ID" value="NZ_ATAY01000098.1"/>
</dbReference>
<dbReference type="Gene3D" id="1.10.1200.10">
    <property type="entry name" value="ACP-like"/>
    <property type="match status" value="6"/>
</dbReference>
<evidence type="ECO:0000256" key="3">
    <source>
        <dbReference type="ARBA" id="ARBA00022450"/>
    </source>
</evidence>
<dbReference type="GO" id="GO:0031177">
    <property type="term" value="F:phosphopantetheine binding"/>
    <property type="evidence" value="ECO:0007669"/>
    <property type="project" value="InterPro"/>
</dbReference>
<comment type="similarity">
    <text evidence="2">Belongs to the ATP-dependent AMP-binding enzyme family.</text>
</comment>
<dbReference type="InterPro" id="IPR023213">
    <property type="entry name" value="CAT-like_dom_sf"/>
</dbReference>
<feature type="domain" description="Carrier" evidence="6">
    <location>
        <begin position="7110"/>
        <end position="7185"/>
    </location>
</feature>
<feature type="domain" description="Carrier" evidence="6">
    <location>
        <begin position="3022"/>
        <end position="3097"/>
    </location>
</feature>
<dbReference type="OrthoDB" id="9765680at2"/>
<dbReference type="Pfam" id="PF00501">
    <property type="entry name" value="AMP-binding"/>
    <property type="match status" value="7"/>
</dbReference>
<dbReference type="SUPFAM" id="SSF47336">
    <property type="entry name" value="ACP-like"/>
    <property type="match status" value="7"/>
</dbReference>
<organism evidence="7 8">
    <name type="scientific">Ruminiclostridium papyrosolvens C7</name>
    <dbReference type="NCBI Taxonomy" id="1330534"/>
    <lineage>
        <taxon>Bacteria</taxon>
        <taxon>Bacillati</taxon>
        <taxon>Bacillota</taxon>
        <taxon>Clostridia</taxon>
        <taxon>Eubacteriales</taxon>
        <taxon>Oscillospiraceae</taxon>
        <taxon>Ruminiclostridium</taxon>
    </lineage>
</organism>
<dbReference type="Gene3D" id="3.40.50.980">
    <property type="match status" value="14"/>
</dbReference>
<evidence type="ECO:0000313" key="7">
    <source>
        <dbReference type="EMBL" id="EPR07806.1"/>
    </source>
</evidence>
<dbReference type="GO" id="GO:0043041">
    <property type="term" value="P:amino acid activation for nonribosomal peptide biosynthetic process"/>
    <property type="evidence" value="ECO:0007669"/>
    <property type="project" value="TreeGrafter"/>
</dbReference>
<feature type="domain" description="Carrier" evidence="6">
    <location>
        <begin position="2003"/>
        <end position="2078"/>
    </location>
</feature>
<name>U4QWU5_9FIRM</name>
<dbReference type="FunFam" id="3.30.300.30:FF:000010">
    <property type="entry name" value="Enterobactin synthetase component F"/>
    <property type="match status" value="3"/>
</dbReference>
<dbReference type="SUPFAM" id="SSF52777">
    <property type="entry name" value="CoA-dependent acyltransferases"/>
    <property type="match status" value="14"/>
</dbReference>
<comment type="caution">
    <text evidence="7">The sequence shown here is derived from an EMBL/GenBank/DDBJ whole genome shotgun (WGS) entry which is preliminary data.</text>
</comment>
<dbReference type="Gene3D" id="2.30.38.10">
    <property type="entry name" value="Luciferase, Domain 3"/>
    <property type="match status" value="7"/>
</dbReference>
<dbReference type="PROSITE" id="PS50075">
    <property type="entry name" value="CARRIER"/>
    <property type="match status" value="7"/>
</dbReference>
<dbReference type="Gene3D" id="3.30.300.30">
    <property type="match status" value="7"/>
</dbReference>
<dbReference type="PROSITE" id="PS00012">
    <property type="entry name" value="PHOSPHOPANTETHEINE"/>
    <property type="match status" value="6"/>
</dbReference>
<feature type="domain" description="Carrier" evidence="6">
    <location>
        <begin position="975"/>
        <end position="1050"/>
    </location>
</feature>
<dbReference type="InterPro" id="IPR020845">
    <property type="entry name" value="AMP-binding_CS"/>
</dbReference>
<feature type="domain" description="Carrier" evidence="6">
    <location>
        <begin position="4047"/>
        <end position="4122"/>
    </location>
</feature>
<gene>
    <name evidence="7" type="ORF">L323_20255</name>
</gene>
<dbReference type="Gene3D" id="3.30.559.30">
    <property type="entry name" value="Nonribosomal peptide synthetase, condensation domain"/>
    <property type="match status" value="7"/>
</dbReference>
<dbReference type="PROSITE" id="PS00455">
    <property type="entry name" value="AMP_BINDING"/>
    <property type="match status" value="7"/>
</dbReference>
<evidence type="ECO:0000259" key="6">
    <source>
        <dbReference type="PROSITE" id="PS50075"/>
    </source>
</evidence>
<dbReference type="InterPro" id="IPR000873">
    <property type="entry name" value="AMP-dep_synth/lig_dom"/>
</dbReference>
<sequence>MSKEINNKVEGIYLLTSMQEGMLFYKNLNEKDTSYFIQSVLNLKGVIDIKNIQEAIDLLAVKHDALRTAFLYKKVVKPRQVVMTERKLENQYIDLSNVQDRNTELERIKKEDVDRGFDLSRDPLMRAILVKISNDEYKMIWSFHHIIMDGWCFSLILKDFMSNYERLQKGSSREELVKVIKECNAGRTSYGEYLKWLEKQDRNEGLKFWKEVLEDYGSTADIIPQTAGIATEEQVKTAELRIEKELCSAIKEISKKNKVTVNTYLEVAWGVLLQKYNRTNDVVFGKVVSGRNADLKGINETVGLFINSIPARIKADDNISVKELVDGTMEQSVESSNYVYNSLADIQEITGLGKDLIKTLFVFENYYVDKEAYEKGIEDLSMQMESAREQTNYAISFKASFSDQGFMLAGEDSLDLSIMYDPKRYTSQEIEQLLRRYEIILAQILYKQDIRISDIELISEEEIDRIKYVFNNTHKDYPQNLCLHELFEKQVEENPDSVAASFKGTEITYKQLNSKANQIARKLKELGVMPKDTVVIMAERSIELLIALYAVMKAGGTYIPVDPTYPQERLEYIVSDCKPKAILTRQDCPGFNTEVPFISLIDDNNYTCEEANLPIVNSPEDPVYIIYTSGTTGKPKGVVVRHKSVVNHLYIVRDRFYKGDVGVTPLFTNPSFDLTVPSIFGPISFGSKCFIYENIDEGIADIFKNDEIALVKLTPSLLKTICMDKNLKKPKNLKCIVLGGEKLDKALLNKAYDLLGGEVEIHNEYGPTEATVFATSTLMEKDSEKIVTIGNPVENMHIYILDGIRLCGIGIVGELCISGIGLATGYLNKAELTAEKFIDNPFEEGKLYRSGDLARWLPDGTIEFIDRIDDQVKIRGFRIETAEIENVLHSIEGINDAVVIPRKDENGENELYAYLVSDIAMRYDQVREKMRRILPDYMIPNYMMTIDEIPLTLNGKLDKRKLPVIDVKSSTEYLAPRNEIEKNICSIFEEVLNKEKIGVRDNFFEIGGHSLRATRVINQIEINTGIRLPLQLIFGKPTAEEIAEELATRIEGQHTSIPKAETKKYYPMSSTQKRMYFMYQIDESGISYNMPNIMRVRGSLNVERLKDAFSFLLCRHEILRTEFHMQDGNMVQEIHENPVVDFTYIESQLSVDELAESFVRRFELEKLPLIRMQVAKTNDEMYILLDMHHIVSDGVSEGVFINELLKRYNGMELEELRIQYKDYSEWMNIRDFSKQKEFWIKTFEGEIPVIDLPYDFTRPQNRSYKGKMVKTSFGKEIKDQILKVSKSTGSTEYMILLSAVMILLGKYSRQEDIVVGSPISGRTHKDIENMMGMFINTLAMRARPRKDETVLGFINTVKEMTLQAYENQEYPFEQLVEDLNIQSEISRNALFDVMFVYQNYEKRNLKSKELTLEACAPEIDIEKFDLTIHVDVADDEYLVAFNYCLDLFCEESIRIMMKHLEVILCSMMADTNQKIKDVGILTVDEKDQVIYQFNNTFESYPLERTVIEMFEEQVKRCPDNIALEYGDIRLTYGDLNARANCIASKLRNLGVKSDDRVAIIAERSIETVLGIVAVLKAGGAYVPVDPGYPVDRIQFMLEDCSPKAILVGKTEQSVKVCIMTLDIETVDLKNLENYSGKQDNIPLICSEDSLVYIIYTSGTTGKPKGVMIEHRSLMNYITYARNSYVKSEICMPFFTNPSFDLTQTSIFLPLCFGGKLVVYNDTVDNDINNIFRNQELTSVKLTPLHLKEAAALQDVGRLPNLNSLILGGEELDSHTSGLIVGKYGEHIDIHNEYGPTETTIGCCDYVYHKKVKTRTVSIGKPIANTQIFIMNDAEPCGIGVPGELCIAGIGVARGYLNRPELNAEKFIDNPFGEGKMYRSGDLARWTSDGNLEYMGRIDEQVKIRGFRVEPGEIENVIKKFEDIKEAVVIAREKDGVKYLLAYVVSDKTIDIGKIKNLLNSELPNYMVPARIMQIESLPMNKNGKLDKKSLPEIELAGSDEYEAPRNETEEKICGIFMEILGVQKVGIHDGFFDLGGHSLSATKLVNRIGAELGVKVPLKTIFRAGSPGEITKELDKLRENVYSAIPKAKDMEYYPMSSAQRRLYLINQIGDVSTVYNISGSFSLYGEFDEMKIKHAVEKITERHEILRTSFHIINGEMVQKISQNNKIDFSVIENATTELSKLRDDFRKPFDLQEAPLMRLCAVKRETETVLLVDIHHIISDGMSMDILKDELLKLYAGEELNEIRVHYKDYSQWMNHRDLSRQKEYWVSRFSDEVPVLNLPLDYKRPSIQSFKGGGVSTFIGPDRTAAIKNLARRTGTTEYMVLLSAVFILLGKYSRQDDIAVGSPVSGRTHKDTESMLGMFVNTLVMRAKPETTKQYIDFLSEVREICLSAYENQEFPFEELLEEIKVNRDISRNPLFDVMFSVQNNRNFDDEFEGININETAEVLNHNIAKFDLAISAGESNGGYLVLFEYCSDLFRKESILAMAGHFKKIIDEITDSNDLTLAEINTVTNEEKNIILNAFNNTSKQYAKEKTVVELFEEQVRNSPDRMAITYEDTKITYSELNSRVNCVAARLREMGIRPDDFVAVMAERSIEMIVGMLAVIKAGGAYVPIDASYPAERIDYILEDSGAKAVLIYNADVKTDIPVIDLANQQLWEGAQDNLPLVNKPNDLMYLIYTSGTSGKPKGVMLEHRGVVSMTSYLADLYQMSGDDVVLQFANCIFDASVWELTISLFTGASLCLIPQEVIADVKLFEEYVEEHRVTVTLLPPQFCLQTSVKGLRVLTTGGSAANREVIRKYGEKTRFINAYGPTENTVLATHWEYAPNTEIPNNVPIGKPIYNSRIYILDGNNLCGTGIPGELCITGDGLARGYLNLSDLTNEKFIDNLFGEGKMYRSGDLARWLPDGNIEYLGRIDEQVKIRGFRIELEEIENVIRKIPYINDSVAIAKPDNSGDNAIYAYVVSDEEVDLGTLKDEIRKSLPEYMIPGYMMQIDSIPVTGSGKVDKRALPDIEIRSSGEYHAPQNETETIICAAFCDVLNLEQTGIHDDFFELGGHSLRATKLVNKIEADTGVRLSLKDIFSSPTPELIASLVDAHSGKVYNGITPAVQKEYYAVSSAQKRMYLLNELDNTGVAYNISGILELSGKLDSVKFRRAVEQLTHRHEALRTSFTVVNGETVQVINDNVNIDITFAEAEEADIMKLYRGFVKPFDLSKAPLMQLMVVYSKNGITNILIDMHHIISDGMSLNIIQNDLIRLYNGEELPTLDLQYKDYSEWMLSRDLTTQQEYWKNQFSDDIPVLEMPLDYPRPSKQRFNGSSVKSFIGGALKERLCQLAQKSGTTEYMVLFSALMIILSKYSRQHDIIVGSPVSGRNHKDTEGIAGMFVNTLPLRAKPEGGKKFLDFLGEIKETCLKAYENQDFPFEEIVEAAGVSRDLSRNPLFDVMFVMENNDQNTENFEGLVFNDSAQDDRHTTSKFDLTFTLLPYKEGYQLLLEYSTDLYREDSVLGIMNHYIQVLDSITANYYGTVGDIEILTEGDRVSIAMFNRTETGYPKDKTLVELFEEQVNKAPDSIAVVFDDTNITYYELNKRSNILANKLRSMGVQPDDRIAVLAERSAEMIIGICAILKAGGAYVPIDTRYPETRIRYIIEDCSAKAVLVHKNFIDAGVPVIDLAEKSTWEGSSDNLPTVNKPSNLAYIIYTSGTTGNPKGSMIEHRSVIRLVKDTNYITFGADSVILQTGAMAFDASTMEVWGPLLNGGKLVLADYDVILEANALENVILKNKVNTMWLTSTLFNQLVEMKCSIFDSLDTLLIGGEKLSDKHVRIFKKENVKTRLINGYGPTENTTFTTTFCIPDDFERIPIGTPIANTRVYIVDERKALCGIGIPGEICAAGAGVSRGYLNKPELTEEKFIPGALGEDMLYCTGDLGRWLPDGNIEYLGRIDEQIKIRGFRIELSEIEAVIKGLDEVSDCAVMVHEDEAAQKAIYAYIVPKNTISTTDVKEQLRKLLPDYMIPSFIAILDKLPVTANGKLDKRALQNIKASSLREQVAPGTQTEKAIYSIFSSVLQTDELSIKDDFFEMGGHSLRAMRVINEIEEAMGIRLSLKDIFEYPTIERLSQFAEKSINGGFEPIPAVEQNKYYPMSSAQKRMYMIYHMDETGLSYNMPFIMKVSGGQLDYGRLERAFSELLRRHEILRTVFKMIDGNLIQKIQDKPLVECTYEENNDSLENIINGFVRKFKLEELPLIRLKVVRTKSDEYVMLDMHHIISDGMSSVILFDELMKLYGKQELMPLRVQYKDYSQWINSRDFRNQRQYWKDQFKGDIPVLDFPLDFTRPQLQTFRGKTIETTITDETRNKIIKLTKDTGTTEYMVLLAAFTMLLGKYTRQEDIIVGSPISGRTHKDTESMLGMFVNTLAFRTFPEKEKSFGEFLKEVKSTVMNGYDNQEYPFEELLEDLNIERTISRNPLFDVMFVYQNNERISLTTEEFSLEPCASGNDIEKFDMTVIISPAEKGYTVSASYCTDLFREESIDLLLVHFKNAIENAIGNTSLKLREISALDNDEYTKVTHRFNDNKTDYPSHKTIGELFVEQARQLPDAVALMSDSTAITYAELDILSGKIAAALRNEGVRAGDFVAVTTERTLETIIGILGIVKAGGAYVPIDLNYPEERLRYILEDCKPKVCLQGKEKLPLDTGYIIFDITDIGDYPAETPENINGPEDLAYLIYTSGTTGTPKGVMVKHRNVVRLVKNTNYVSLDRNTVIMQTGSLAFDASTFEIWGALLNGGKLVIASNEVLTNEKYLYKEIINKSVNTMWLTASLYNQMITGNSNMFDSILYLLIGGEKLSEKHVNMLKTVNNTTHLINGYGPTENTTFTTTYEIKECMNQIPIGRPIANTQVYIMNGHEVCGIGMPGELCTSGDGLSDGYLNNPQLTTEKFEPNIFGEGNMYHTGDLVRWLPDGNIEYLGRIDQQVKIRGFRIELGEIEATIRKSDTVKDVAVVLKEKPDDEKYICAYVVMRDGNNASGLKKELRKTLPEYMIPSRVIQLNELPLTINGKLDRKRLPEVDFTEDTEYIAPRNELENTVAGIFADILNIEKVGVTDNFFELGGHSLRATRLINRIEETAGARISLKEIFVYPTVEMLCSFIAENKNNNKYEHIPKAEIKTYYDMSSVQRRIYLLNQMEPDGIAYNMPRFMKIEGTLDAEKMKQAFINMIERHEILRTSFMMLDGRMVQKIEPSANVDFEYSSLSNSELEKTMKDFVRPFDLGKAPLFRVRLIENSGCWYMLVDIHHIISDGMSSSMFWKEVMQYYIGKNPGELNQQYRDYSEWMLSKDMKPQEDYWVSKFQNHVPELDLRLDYPRSRVQGFSGDTVEYAIGRELKQKIDQFCKTENVTPYMVFMSAAMVLLSIHSGKEEILLGTAMSGRTHKDVEEMLGMFVNTVVIDGKPAPDKQCLEFINEVRTAALKAAENQEYPFNELLDKLEIKRDISRNPLFDVMFVMQNNEKYMFDAGDIRITDISAEFKVEKFDITIAVGEQDSEYIVNLGYRNDLFKESSMNVMLSHLNTIISNMVQDPYQSIKDIQRISRDEEHKVLNIFNNTDAEYPRDKTVSEILNEQADENPDEIAVICGNDEISYAELVRKSDILAVKLRAMGVGQDDTVAVLAQTSIEMIIGICAILKAGGAYVPIDIRYPEARAQFIIKDCNPKAVLTCNSRIDTDVPFIDLADARIFEGACSKIEVINRPTDLAYIIYTSGTTGNPKGTMIEHRSILRLVKNNNFLELNRDTVIMQTGAMAFDASTLEVWGSLLNGGRLVLAEQEVILNASLLGAAIEKYHVNTMWLTSTLFNQLVETDCGIFDPLKYLLIGGEKLSDKHVRMFKENNISTRLINGYGPTENTTFTTTYSIPDKFERMSIGSPVSNSKVYILDKNNYLCGINVPGELCTTGDGVARGYLNREQLTGEKFTDNPFGEGRMYRTGDLARWLPDGNIEFLGRIDEQVKIRGFRVELGEIETVIKGIDGIKDCAVIVREDDKGDKRICAFIVGDGTGREVDVRASLRNLFPDYMIPSYIAKVDFLPVTRNGKLDVRALPDIIMEETDTYAAPENDTQNIIAGIFEDVLGIKKVGIKDDFFELGGHSLKATKVINRLEAETGCRVSLKDIFTYSTVEKLSEIVDKSNNNFTEIPVYEVKPYYLMSSAQKRIFIVSQFDETRTAYNMPMVYVVKGELDIEKLKSAFGRLVCRHEILHTRFYMKQNEAVQEIIDSCRVDFEYEESNSFNVDEAVRKFVRPFDFMEGCLLRVKVVKYCDSYYLFIDTHHIISDGMSVSIMFKELSKLYMGKELPELRIQYTDYCQWMTARGIEKQKEYWLQEFSDEIPVLELPLDFKREKTQSFNGKIINSSIDECIRENVKKLSKSTGATEYMVLLSAIMITLGRFSNQEDIVVGSPIFGRTHKDVENLIGVFVNTLALRGKPEGHKKYIDFLNEIKEKSLRAYQNQDYQFDDLVEALDIKRDFSRNPLFDVMFSFQNNDNAILEMDNITMEPVEHCMESQKFDLTIYIGESENSGYDMSIGYCTDLFKEDTIRNISSHFMLILKNTLENPEQKIMDIEILSPEEKDRLLNQFNNTGTTYPSNFTICHLFEKQAYSAPDAIAAVYKGVRQSYSELNSAANRIANHLKRHNVGKEDIVGIMLEPSEFILSGLLGILKSGAAYLPVDPDYPEERIEYMLEDSKAEILLTQQSLAGKVKFSGKTICIDNDFSYESAEFESDNKPSDLAYVIYTSGSTGKPKGVMVEHRCITNLVYWHNRVYSITEKDIATKYAGFGFDASVWEIYPYLAVGAQIHIIEKDLRMNMAGLNKYFEENGVTVSFLPTQICEQFIKQDNRSLRVLLTGGDKLRSFISRGYSLVNNYGPTENTVVSTYFTVDREYDNIPIGKPVDNVRAYVIDKNYKLVPEGMPGQLAVAGDSLARGYLFNESLTKEKFIENAFSYDSRIYLTGDIVRWTKDGNLEYLGRCDEQVKIRGNRVEIGEIEKVALQFQGITDCVATVWETKSADKRIALYYCASETIDAQELKAFIARFLPGYMIPNAYCLLDNMPVTSNGKVDKKKLPDPEAFEEKVEITVEMTEIMENVLDVWKEVLETENIGVYDNFFDVGGNSILLISMHEKLEEIYPKALSISDIFANPSIVMLAEVIEKHQNRNGEYRRLKGIVLPEVFFSGDIENGGTGRYNYSCTQEQVNGILRQEADYTELQNIFTGIYYYLLNNISKQEKIQIQCRNSDSKYYSLDIDLEDNHLLDSIVNKVKEAREHAVKNSYDLNEISRAFIENLDGAQVVPLLKFGNKSSKEEAVLFDYEICIKIMQDTISFDLIQFNERLNGQYMEHMLNSYINLILKLFGL</sequence>
<dbReference type="PANTHER" id="PTHR45527">
    <property type="entry name" value="NONRIBOSOMAL PEPTIDE SYNTHETASE"/>
    <property type="match status" value="1"/>
</dbReference>
<dbReference type="NCBIfam" id="NF003417">
    <property type="entry name" value="PRK04813.1"/>
    <property type="match status" value="7"/>
</dbReference>
<dbReference type="PANTHER" id="PTHR45527:SF1">
    <property type="entry name" value="FATTY ACID SYNTHASE"/>
    <property type="match status" value="1"/>
</dbReference>
<evidence type="ECO:0000256" key="4">
    <source>
        <dbReference type="ARBA" id="ARBA00022553"/>
    </source>
</evidence>
<dbReference type="InterPro" id="IPR001242">
    <property type="entry name" value="Condensation_dom"/>
</dbReference>
<evidence type="ECO:0000256" key="1">
    <source>
        <dbReference type="ARBA" id="ARBA00001957"/>
    </source>
</evidence>
<keyword evidence="4" id="KW-0597">Phosphoprotein</keyword>
<feature type="domain" description="Carrier" evidence="6">
    <location>
        <begin position="5069"/>
        <end position="5144"/>
    </location>
</feature>
<dbReference type="SUPFAM" id="SSF56801">
    <property type="entry name" value="Acetyl-CoA synthetase-like"/>
    <property type="match status" value="7"/>
</dbReference>
<evidence type="ECO:0000313" key="8">
    <source>
        <dbReference type="Proteomes" id="UP000016860"/>
    </source>
</evidence>
<keyword evidence="3" id="KW-0596">Phosphopantetheine</keyword>
<dbReference type="CDD" id="cd05930">
    <property type="entry name" value="A_NRPS"/>
    <property type="match status" value="3"/>
</dbReference>
<dbReference type="FunFam" id="3.40.50.980:FF:000001">
    <property type="entry name" value="Non-ribosomal peptide synthetase"/>
    <property type="match status" value="7"/>
</dbReference>
<dbReference type="Pfam" id="PF00668">
    <property type="entry name" value="Condensation"/>
    <property type="match status" value="7"/>
</dbReference>
<dbReference type="Gene3D" id="3.40.50.1820">
    <property type="entry name" value="alpha/beta hydrolase"/>
    <property type="match status" value="1"/>
</dbReference>
<dbReference type="InterPro" id="IPR036736">
    <property type="entry name" value="ACP-like_sf"/>
</dbReference>
<proteinExistence type="inferred from homology"/>
<dbReference type="EMBL" id="ATAY01000098">
    <property type="protein sequence ID" value="EPR07806.1"/>
    <property type="molecule type" value="Genomic_DNA"/>
</dbReference>
<protein>
    <recommendedName>
        <fullName evidence="6">Carrier domain-containing protein</fullName>
    </recommendedName>
</protein>
<dbReference type="CDD" id="cd19531">
    <property type="entry name" value="LCL_NRPS-like"/>
    <property type="match status" value="6"/>
</dbReference>
<dbReference type="InterPro" id="IPR009081">
    <property type="entry name" value="PP-bd_ACP"/>
</dbReference>
<dbReference type="Proteomes" id="UP000016860">
    <property type="component" value="Unassembled WGS sequence"/>
</dbReference>
<dbReference type="SMART" id="SM00823">
    <property type="entry name" value="PKS_PP"/>
    <property type="match status" value="7"/>
</dbReference>
<keyword evidence="5" id="KW-0045">Antibiotic biosynthesis</keyword>
<dbReference type="InterPro" id="IPR029058">
    <property type="entry name" value="AB_hydrolase_fold"/>
</dbReference>
<dbReference type="NCBIfam" id="NF004282">
    <property type="entry name" value="PRK05691.1"/>
    <property type="match status" value="8"/>
</dbReference>
<comment type="cofactor">
    <cofactor evidence="1">
        <name>pantetheine 4'-phosphate</name>
        <dbReference type="ChEBI" id="CHEBI:47942"/>
    </cofactor>
</comment>
<dbReference type="GO" id="GO:0017000">
    <property type="term" value="P:antibiotic biosynthetic process"/>
    <property type="evidence" value="ECO:0007669"/>
    <property type="project" value="UniProtKB-KW"/>
</dbReference>
<dbReference type="InterPro" id="IPR006162">
    <property type="entry name" value="Ppantetheine_attach_site"/>
</dbReference>
<dbReference type="InterPro" id="IPR045851">
    <property type="entry name" value="AMP-bd_C_sf"/>
</dbReference>
<dbReference type="FunFam" id="3.40.50.12780:FF:000012">
    <property type="entry name" value="Non-ribosomal peptide synthetase"/>
    <property type="match status" value="2"/>
</dbReference>
<dbReference type="GO" id="GO:0044550">
    <property type="term" value="P:secondary metabolite biosynthetic process"/>
    <property type="evidence" value="ECO:0007669"/>
    <property type="project" value="UniProtKB-ARBA"/>
</dbReference>
<dbReference type="GO" id="GO:0005829">
    <property type="term" value="C:cytosol"/>
    <property type="evidence" value="ECO:0007669"/>
    <property type="project" value="TreeGrafter"/>
</dbReference>
<dbReference type="GO" id="GO:0003824">
    <property type="term" value="F:catalytic activity"/>
    <property type="evidence" value="ECO:0007669"/>
    <property type="project" value="InterPro"/>
</dbReference>
<dbReference type="GO" id="GO:0008610">
    <property type="term" value="P:lipid biosynthetic process"/>
    <property type="evidence" value="ECO:0007669"/>
    <property type="project" value="UniProtKB-ARBA"/>
</dbReference>
<dbReference type="InterPro" id="IPR020806">
    <property type="entry name" value="PKS_PP-bd"/>
</dbReference>
<evidence type="ECO:0000256" key="2">
    <source>
        <dbReference type="ARBA" id="ARBA00006432"/>
    </source>
</evidence>
<dbReference type="STRING" id="1330534.L323_20255"/>
<evidence type="ECO:0000256" key="5">
    <source>
        <dbReference type="ARBA" id="ARBA00023194"/>
    </source>
</evidence>
<dbReference type="FunFam" id="1.10.1200.10:FF:000005">
    <property type="entry name" value="Nonribosomal peptide synthetase 1"/>
    <property type="match status" value="6"/>
</dbReference>
<dbReference type="Pfam" id="PF00550">
    <property type="entry name" value="PP-binding"/>
    <property type="match status" value="7"/>
</dbReference>
<dbReference type="NCBIfam" id="TIGR01733">
    <property type="entry name" value="AA-adenyl-dom"/>
    <property type="match status" value="7"/>
</dbReference>
<dbReference type="Pfam" id="PF13193">
    <property type="entry name" value="AMP-binding_C"/>
    <property type="match status" value="6"/>
</dbReference>
<dbReference type="InterPro" id="IPR025110">
    <property type="entry name" value="AMP-bd_C"/>
</dbReference>
<accession>U4QWU5</accession>
<dbReference type="InterPro" id="IPR010071">
    <property type="entry name" value="AA_adenyl_dom"/>
</dbReference>
<dbReference type="CDD" id="cd12117">
    <property type="entry name" value="A_NRPS_Srf_like"/>
    <property type="match status" value="3"/>
</dbReference>
<dbReference type="Gene3D" id="3.30.559.10">
    <property type="entry name" value="Chloramphenicol acetyltransferase-like domain"/>
    <property type="match status" value="7"/>
</dbReference>
<reference evidence="7 8" key="1">
    <citation type="journal article" date="2013" name="Genome Announc.">
        <title>Draft Genome Sequence of the Cellulolytic Bacterium Clostridium papyrosolvens C7 (ATCC 700395).</title>
        <authorList>
            <person name="Zepeda V."/>
            <person name="Dassa B."/>
            <person name="Borovok I."/>
            <person name="Lamed R."/>
            <person name="Bayer E.A."/>
            <person name="Cate J.H."/>
        </authorList>
    </citation>
    <scope>NUCLEOTIDE SEQUENCE [LARGE SCALE GENOMIC DNA]</scope>
    <source>
        <strain evidence="7 8">C7</strain>
    </source>
</reference>
<dbReference type="CDD" id="cd19543">
    <property type="entry name" value="DCL_NRPS"/>
    <property type="match status" value="1"/>
</dbReference>
<feature type="domain" description="Carrier" evidence="6">
    <location>
        <begin position="6093"/>
        <end position="6168"/>
    </location>
</feature>